<protein>
    <submittedName>
        <fullName evidence="2">DEAD/DEAH box helicase</fullName>
    </submittedName>
</protein>
<feature type="compositionally biased region" description="Low complexity" evidence="1">
    <location>
        <begin position="167"/>
        <end position="177"/>
    </location>
</feature>
<dbReference type="EMBL" id="JAANYQ010000005">
    <property type="protein sequence ID" value="KAF4124199.1"/>
    <property type="molecule type" value="Genomic_DNA"/>
</dbReference>
<keyword evidence="2" id="KW-0347">Helicase</keyword>
<feature type="compositionally biased region" description="Acidic residues" evidence="1">
    <location>
        <begin position="113"/>
        <end position="124"/>
    </location>
</feature>
<feature type="compositionally biased region" description="Low complexity" evidence="1">
    <location>
        <begin position="499"/>
        <end position="513"/>
    </location>
</feature>
<proteinExistence type="predicted"/>
<evidence type="ECO:0000313" key="3">
    <source>
        <dbReference type="Proteomes" id="UP000749293"/>
    </source>
</evidence>
<dbReference type="RefSeq" id="XP_035322851.1">
    <property type="nucleotide sequence ID" value="XM_035467885.1"/>
</dbReference>
<keyword evidence="2" id="KW-0547">Nucleotide-binding</keyword>
<keyword evidence="2" id="KW-0378">Hydrolase</keyword>
<dbReference type="GO" id="GO:0004386">
    <property type="term" value="F:helicase activity"/>
    <property type="evidence" value="ECO:0007669"/>
    <property type="project" value="UniProtKB-KW"/>
</dbReference>
<feature type="compositionally biased region" description="Acidic residues" evidence="1">
    <location>
        <begin position="231"/>
        <end position="241"/>
    </location>
</feature>
<name>A0A9P4Z042_9HYPO</name>
<feature type="compositionally biased region" description="Basic residues" evidence="1">
    <location>
        <begin position="454"/>
        <end position="465"/>
    </location>
</feature>
<feature type="compositionally biased region" description="Low complexity" evidence="1">
    <location>
        <begin position="319"/>
        <end position="331"/>
    </location>
</feature>
<evidence type="ECO:0000256" key="1">
    <source>
        <dbReference type="SAM" id="MobiDB-lite"/>
    </source>
</evidence>
<accession>A0A9P4Z042</accession>
<feature type="compositionally biased region" description="Low complexity" evidence="1">
    <location>
        <begin position="10"/>
        <end position="24"/>
    </location>
</feature>
<dbReference type="OrthoDB" id="5423493at2759"/>
<dbReference type="AlphaFoldDB" id="A0A9P4Z042"/>
<sequence length="620" mass="66223">MPRPKRTRQAAAKSAAAAAAAPAANNVEEPETSRGRTRTSTRSMRTRRSSGAAEGQADNNIENDASEAAPTPAVAPDNINNNNSSSSSSSSDAVETGRRVTTPQRRDTSGLDLGDDDMFGDLDESFDKEAGGIGNLIPSSGGSRRFGDNSSVFGGGSSHTKPRSRSRQSSIIRPTSRGGNTPLMSSSLNLGAFRRRAREPSILGTARKAFPDISHVTHNTTSADQEPHEAESDDDDDESVPEAESTPINNRRATRSSLRQQEQEQEQEQELSGSRKRKSDGNDGGSSRPDKVTRTILGGQDENADASADAADNGDSDSELSSLPSSPSSLPRFTMAERPVTPSNDSHQDFAAPPASSDVDGDDMDWWPDIHGLARKRRRPSVAEPLAGPSGNAADDDGGDVASNVSSPPSLTHSPNLHARGGGRIGGASKSHARARRVPSPPPLTTADLANLLPKRRHIRERHHHAQDDQAEYDTAGIAHDQDELSFVGADTRRRATTRHNTAAATAAAAAAAGKKKEKQAGGRPGTRSSSRHTQTYSRRSSDKENDDDDDDQEGEESMFQPLADETFDGDTASDEARRNALLSDEELKTAAIKFKEVDRWELSFEEASEAEEVLGAEAR</sequence>
<feature type="compositionally biased region" description="Polar residues" evidence="1">
    <location>
        <begin position="137"/>
        <end position="152"/>
    </location>
</feature>
<gene>
    <name evidence="2" type="ORF">GMORB2_5915</name>
</gene>
<comment type="caution">
    <text evidence="2">The sequence shown here is derived from an EMBL/GenBank/DDBJ whole genome shotgun (WGS) entry which is preliminary data.</text>
</comment>
<dbReference type="Proteomes" id="UP000749293">
    <property type="component" value="Unassembled WGS sequence"/>
</dbReference>
<feature type="compositionally biased region" description="Polar residues" evidence="1">
    <location>
        <begin position="178"/>
        <end position="189"/>
    </location>
</feature>
<keyword evidence="2" id="KW-0067">ATP-binding</keyword>
<feature type="compositionally biased region" description="Low complexity" evidence="1">
    <location>
        <begin position="80"/>
        <end position="91"/>
    </location>
</feature>
<feature type="compositionally biased region" description="Acidic residues" evidence="1">
    <location>
        <begin position="545"/>
        <end position="557"/>
    </location>
</feature>
<organism evidence="2 3">
    <name type="scientific">Geosmithia morbida</name>
    <dbReference type="NCBI Taxonomy" id="1094350"/>
    <lineage>
        <taxon>Eukaryota</taxon>
        <taxon>Fungi</taxon>
        <taxon>Dikarya</taxon>
        <taxon>Ascomycota</taxon>
        <taxon>Pezizomycotina</taxon>
        <taxon>Sordariomycetes</taxon>
        <taxon>Hypocreomycetidae</taxon>
        <taxon>Hypocreales</taxon>
        <taxon>Bionectriaceae</taxon>
        <taxon>Geosmithia</taxon>
    </lineage>
</organism>
<feature type="compositionally biased region" description="Basic residues" evidence="1">
    <location>
        <begin position="35"/>
        <end position="48"/>
    </location>
</feature>
<feature type="compositionally biased region" description="Polar residues" evidence="1">
    <location>
        <begin position="527"/>
        <end position="539"/>
    </location>
</feature>
<dbReference type="GeneID" id="55972140"/>
<feature type="region of interest" description="Disordered" evidence="1">
    <location>
        <begin position="1"/>
        <end position="577"/>
    </location>
</feature>
<evidence type="ECO:0000313" key="2">
    <source>
        <dbReference type="EMBL" id="KAF4124199.1"/>
    </source>
</evidence>
<reference evidence="2" key="1">
    <citation type="submission" date="2020-03" db="EMBL/GenBank/DDBJ databases">
        <title>Site-based positive gene gene selection in Geosmithia morbida across the United States reveals a broad range of putative effectors and factors for local host and environmental adapation.</title>
        <authorList>
            <person name="Onufrak A."/>
            <person name="Murdoch R.W."/>
            <person name="Gazis R."/>
            <person name="Huff M."/>
            <person name="Staton M."/>
            <person name="Klingeman W."/>
            <person name="Hadziabdic D."/>
        </authorList>
    </citation>
    <scope>NUCLEOTIDE SEQUENCE</scope>
    <source>
        <strain evidence="2">1262</strain>
    </source>
</reference>
<feature type="compositionally biased region" description="Polar residues" evidence="1">
    <location>
        <begin position="246"/>
        <end position="259"/>
    </location>
</feature>
<keyword evidence="3" id="KW-1185">Reference proteome</keyword>